<evidence type="ECO:0000256" key="4">
    <source>
        <dbReference type="ARBA" id="ARBA00022562"/>
    </source>
</evidence>
<keyword evidence="4" id="KW-1048">Host nucleus</keyword>
<keyword evidence="8" id="KW-1185">Reference proteome</keyword>
<dbReference type="RefSeq" id="WP_072012430.1">
    <property type="nucleotide sequence ID" value="NZ_CP087392.1"/>
</dbReference>
<dbReference type="Pfam" id="PF20798">
    <property type="entry name" value="NleE"/>
    <property type="match status" value="1"/>
</dbReference>
<keyword evidence="3" id="KW-0964">Secreted</keyword>
<evidence type="ECO:0000256" key="2">
    <source>
        <dbReference type="ARBA" id="ARBA00004613"/>
    </source>
</evidence>
<organism evidence="7 8">
    <name type="scientific">Pectobacterium parvum</name>
    <dbReference type="NCBI Taxonomy" id="2778550"/>
    <lineage>
        <taxon>Bacteria</taxon>
        <taxon>Pseudomonadati</taxon>
        <taxon>Pseudomonadota</taxon>
        <taxon>Gammaproteobacteria</taxon>
        <taxon>Enterobacterales</taxon>
        <taxon>Pectobacteriaceae</taxon>
        <taxon>Pectobacterium</taxon>
    </lineage>
</organism>
<keyword evidence="5" id="KW-0843">Virulence</keyword>
<evidence type="ECO:0000256" key="6">
    <source>
        <dbReference type="ARBA" id="ARBA00038516"/>
    </source>
</evidence>
<evidence type="ECO:0000256" key="3">
    <source>
        <dbReference type="ARBA" id="ARBA00022525"/>
    </source>
</evidence>
<dbReference type="Proteomes" id="UP001617714">
    <property type="component" value="Unassembled WGS sequence"/>
</dbReference>
<dbReference type="EMBL" id="JBIXKD010000002">
    <property type="protein sequence ID" value="MFJ5320241.1"/>
    <property type="molecule type" value="Genomic_DNA"/>
</dbReference>
<gene>
    <name evidence="7" type="ORF">ACIPSN_02405</name>
</gene>
<evidence type="ECO:0000256" key="1">
    <source>
        <dbReference type="ARBA" id="ARBA00004147"/>
    </source>
</evidence>
<sequence>MKVSSIKEQLVVLSEYNNSAAIIKKIYPDIRASFFSEKPNVYDQSYIIGSTREAATFKLDGYINKKIAIDSDIKKMYSECLINTDGISPSEANTREGSWGTVISGRRPVGQFSVDSLYSPELHVILELPNIGCKIFPKENNDFLYMIVVYRKNCEQGEKHANRFVELYNEKIELMSALADESHETKVIKSELVIAREMGRILSYLPEEIDNYMHKLNSSALQTSATPHISDKVKNNSRHTKIIIGCGELHKRKMMDEGTHIGEHLQCDTMDLDPNMGSSILADVTLPLHPQMHNKYNAVMCEGLPPEVYHSDMFYTNLKLMTQNKASFVFSGLTENTKKILTEKLKSHRLNFSETESISDLPQSLFIDEELFWNMRLEYSAEFKKHPPVVANK</sequence>
<dbReference type="GeneID" id="90771291"/>
<protein>
    <submittedName>
        <fullName evidence="7">NleE/OspZ family T3SS effector cysteine methyltransferase</fullName>
    </submittedName>
</protein>
<comment type="subcellular location">
    <subcellularLocation>
        <location evidence="1">Host nucleus</location>
    </subcellularLocation>
    <subcellularLocation>
        <location evidence="2">Secreted</location>
    </subcellularLocation>
</comment>
<comment type="caution">
    <text evidence="7">The sequence shown here is derived from an EMBL/GenBank/DDBJ whole genome shotgun (WGS) entry which is preliminary data.</text>
</comment>
<dbReference type="GO" id="GO:0032259">
    <property type="term" value="P:methylation"/>
    <property type="evidence" value="ECO:0007669"/>
    <property type="project" value="UniProtKB-KW"/>
</dbReference>
<evidence type="ECO:0000313" key="7">
    <source>
        <dbReference type="EMBL" id="MFJ5320241.1"/>
    </source>
</evidence>
<accession>A0ABW8FTZ8</accession>
<dbReference type="GO" id="GO:0008168">
    <property type="term" value="F:methyltransferase activity"/>
    <property type="evidence" value="ECO:0007669"/>
    <property type="project" value="UniProtKB-KW"/>
</dbReference>
<keyword evidence="7" id="KW-0808">Transferase</keyword>
<dbReference type="InterPro" id="IPR048901">
    <property type="entry name" value="NleE/OspZ"/>
</dbReference>
<keyword evidence="7" id="KW-0489">Methyltransferase</keyword>
<proteinExistence type="inferred from homology"/>
<dbReference type="NCBIfam" id="NF033830">
    <property type="entry name" value="NleE_fam_methyl"/>
    <property type="match status" value="1"/>
</dbReference>
<evidence type="ECO:0000256" key="5">
    <source>
        <dbReference type="ARBA" id="ARBA00023026"/>
    </source>
</evidence>
<comment type="similarity">
    <text evidence="6">Belongs to the NleE/OspZ family.</text>
</comment>
<name>A0ABW8FTZ8_9GAMM</name>
<reference evidence="7 8" key="1">
    <citation type="submission" date="2024-10" db="EMBL/GenBank/DDBJ databases">
        <authorList>
            <person name="Lu C.-H."/>
        </authorList>
    </citation>
    <scope>NUCLEOTIDE SEQUENCE [LARGE SCALE GENOMIC DNA]</scope>
    <source>
        <strain evidence="7 8">22QBSP01-2</strain>
    </source>
</reference>
<evidence type="ECO:0000313" key="8">
    <source>
        <dbReference type="Proteomes" id="UP001617714"/>
    </source>
</evidence>